<feature type="compositionally biased region" description="Basic and acidic residues" evidence="1">
    <location>
        <begin position="330"/>
        <end position="339"/>
    </location>
</feature>
<dbReference type="EMBL" id="GDKF01010224">
    <property type="protein sequence ID" value="JAT68398.1"/>
    <property type="molecule type" value="Transcribed_RNA"/>
</dbReference>
<feature type="compositionally biased region" description="Low complexity" evidence="1">
    <location>
        <begin position="121"/>
        <end position="143"/>
    </location>
</feature>
<protein>
    <submittedName>
        <fullName evidence="2">Uncharacterized protein</fullName>
    </submittedName>
</protein>
<evidence type="ECO:0000313" key="2">
    <source>
        <dbReference type="EMBL" id="JAT68398.1"/>
    </source>
</evidence>
<proteinExistence type="predicted"/>
<evidence type="ECO:0000256" key="1">
    <source>
        <dbReference type="SAM" id="MobiDB-lite"/>
    </source>
</evidence>
<dbReference type="AlphaFoldDB" id="A0A1D1ZN91"/>
<feature type="region of interest" description="Disordered" evidence="1">
    <location>
        <begin position="235"/>
        <end position="289"/>
    </location>
</feature>
<gene>
    <name evidence="2" type="ORF">g.498</name>
</gene>
<name>A0A1D1ZN91_AUXPR</name>
<feature type="non-terminal residue" evidence="2">
    <location>
        <position position="1"/>
    </location>
</feature>
<sequence>SRGSYGSRPDSARNTRSGPSEGLLPGSLFAEPRYEVARHHAEERQGTCQGCHAPARVWRVRAATAAAGGAQRRIQGLCHQQPRHLQHSPARAAQQLGDRVRLHQGEHGQGQGDPVPLPRELPGLGHDPAPGPGPAAELRLPLPGRHEPRGGGPGRGPHSRVRGGHLLHHVQPLAHGALPRHGLRHHALHAPGRQGHLRGCQPPPGRGVRPDHAGQALHAVGDGVHGRLRQRAHDRRGRLLGRRGEVHLHLLRGPDPGGRRGHPGGPQGGEEAQGREPAPPQCGALGCRRGRQVGGGLAWRQHHTEGAPSRTLLQESGRAPSRGGPSATKVESRRAEGKAVHALVTPLVP</sequence>
<accession>A0A1D1ZN91</accession>
<feature type="region of interest" description="Disordered" evidence="1">
    <location>
        <begin position="1"/>
        <end position="29"/>
    </location>
</feature>
<organism evidence="2">
    <name type="scientific">Auxenochlorella protothecoides</name>
    <name type="common">Green microalga</name>
    <name type="synonym">Chlorella protothecoides</name>
    <dbReference type="NCBI Taxonomy" id="3075"/>
    <lineage>
        <taxon>Eukaryota</taxon>
        <taxon>Viridiplantae</taxon>
        <taxon>Chlorophyta</taxon>
        <taxon>core chlorophytes</taxon>
        <taxon>Trebouxiophyceae</taxon>
        <taxon>Chlorellales</taxon>
        <taxon>Chlorellaceae</taxon>
        <taxon>Auxenochlorella</taxon>
    </lineage>
</organism>
<feature type="region of interest" description="Disordered" evidence="1">
    <location>
        <begin position="104"/>
        <end position="163"/>
    </location>
</feature>
<feature type="region of interest" description="Disordered" evidence="1">
    <location>
        <begin position="303"/>
        <end position="349"/>
    </location>
</feature>
<reference evidence="2" key="1">
    <citation type="submission" date="2015-08" db="EMBL/GenBank/DDBJ databases">
        <authorList>
            <person name="Babu N.S."/>
            <person name="Beckwith C.J."/>
            <person name="Beseler K.G."/>
            <person name="Brison A."/>
            <person name="Carone J.V."/>
            <person name="Caskin T.P."/>
            <person name="Diamond M."/>
            <person name="Durham M.E."/>
            <person name="Foxe J.M."/>
            <person name="Go M."/>
            <person name="Henderson B.A."/>
            <person name="Jones I.B."/>
            <person name="McGettigan J.A."/>
            <person name="Micheletti S.J."/>
            <person name="Nasrallah M.E."/>
            <person name="Ortiz D."/>
            <person name="Piller C.R."/>
            <person name="Privatt S.R."/>
            <person name="Schneider S.L."/>
            <person name="Sharp S."/>
            <person name="Smith T.C."/>
            <person name="Stanton J.D."/>
            <person name="Ullery H.E."/>
            <person name="Wilson R.J."/>
            <person name="Serrano M.G."/>
            <person name="Buck G."/>
            <person name="Lee V."/>
            <person name="Wang Y."/>
            <person name="Carvalho R."/>
            <person name="Voegtly L."/>
            <person name="Shi R."/>
            <person name="Duckworth R."/>
            <person name="Johnson A."/>
            <person name="Loviza R."/>
            <person name="Walstead R."/>
            <person name="Shah Z."/>
            <person name="Kiflezghi M."/>
            <person name="Wade K."/>
            <person name="Ball S.L."/>
            <person name="Bradley K.W."/>
            <person name="Asai D.J."/>
            <person name="Bowman C.A."/>
            <person name="Russell D.A."/>
            <person name="Pope W.H."/>
            <person name="Jacobs-Sera D."/>
            <person name="Hendrix R.W."/>
            <person name="Hatfull G.F."/>
        </authorList>
    </citation>
    <scope>NUCLEOTIDE SEQUENCE</scope>
</reference>